<dbReference type="Gene3D" id="1.10.510.10">
    <property type="entry name" value="Transferase(Phosphotransferase) domain 1"/>
    <property type="match status" value="1"/>
</dbReference>
<accession>A0A7N2L0E8</accession>
<dbReference type="InterPro" id="IPR008271">
    <property type="entry name" value="Ser/Thr_kinase_AS"/>
</dbReference>
<protein>
    <recommendedName>
        <fullName evidence="2">non-specific serine/threonine protein kinase</fullName>
        <ecNumber evidence="2">2.7.11.1</ecNumber>
    </recommendedName>
</protein>
<dbReference type="InterPro" id="IPR036426">
    <property type="entry name" value="Bulb-type_lectin_dom_sf"/>
</dbReference>
<evidence type="ECO:0000256" key="15">
    <source>
        <dbReference type="ARBA" id="ARBA00023157"/>
    </source>
</evidence>
<keyword evidence="3" id="KW-0723">Serine/threonine-protein kinase</keyword>
<keyword evidence="12 20" id="KW-0067">ATP-binding</keyword>
<evidence type="ECO:0000256" key="14">
    <source>
        <dbReference type="ARBA" id="ARBA00023136"/>
    </source>
</evidence>
<keyword evidence="5" id="KW-0597">Phosphoprotein</keyword>
<keyword evidence="7 21" id="KW-0812">Transmembrane</keyword>
<feature type="domain" description="Protein kinase" evidence="22">
    <location>
        <begin position="631"/>
        <end position="919"/>
    </location>
</feature>
<dbReference type="GO" id="GO:0005524">
    <property type="term" value="F:ATP binding"/>
    <property type="evidence" value="ECO:0007669"/>
    <property type="project" value="UniProtKB-UniRule"/>
</dbReference>
<evidence type="ECO:0000256" key="5">
    <source>
        <dbReference type="ARBA" id="ARBA00022553"/>
    </source>
</evidence>
<dbReference type="Pfam" id="PF00069">
    <property type="entry name" value="Pkinase"/>
    <property type="match status" value="1"/>
</dbReference>
<evidence type="ECO:0000256" key="19">
    <source>
        <dbReference type="ARBA" id="ARBA00048679"/>
    </source>
</evidence>
<evidence type="ECO:0000256" key="18">
    <source>
        <dbReference type="ARBA" id="ARBA00047899"/>
    </source>
</evidence>
<evidence type="ECO:0000256" key="1">
    <source>
        <dbReference type="ARBA" id="ARBA00004479"/>
    </source>
</evidence>
<keyword evidence="6" id="KW-0808">Transferase</keyword>
<dbReference type="EC" id="2.7.11.1" evidence="2"/>
<evidence type="ECO:0000313" key="24">
    <source>
        <dbReference type="EnsemblPlants" id="QL02p078400:mrna"/>
    </source>
</evidence>
<dbReference type="GO" id="GO:0004674">
    <property type="term" value="F:protein serine/threonine kinase activity"/>
    <property type="evidence" value="ECO:0007669"/>
    <property type="project" value="UniProtKB-KW"/>
</dbReference>
<name>A0A7N2L0E8_QUELO</name>
<keyword evidence="11" id="KW-0418">Kinase</keyword>
<sequence length="950" mass="106753">MEFIHCAQSHRTAVGQFVRRIRWEELCMGWAKLNTDGSCLGNPGICGGVVQDELGGWLGGFSSKIGITTSFLAKLWPLRDGLILFQNLHMGISSSWACCAFLLYLLALFLSPFRTIGTALPRGFLSPNSSWNTNFSAPNNTVVFRTVFSDGSIARSILVSENVTVFEDDIEYACGCGFFCNPPCNSFLFATFVLYYYKGDSGTSVATDWGPHVVWSANPNNPVSAKATLQFTSKSGLVLLNAGGTEVWSANITNKYVASLKLTPTCNLVFRDKNNKTIWQSHEHPTDTLFREQKLLVGKSLTSKEGLFSLNLTSEGIFAYINFNPPQLYFSYNISGSDINISGIEFRNGSIALLDPKTGSQELELPGRSARFARYARFENDGHLRVYTFSPNARDDILLATQLYSCDFPLACGNYGVCENKGESCKQCTCLTDKNKNGTRYFKAINETEPDQGCTLVTNLSCEGEALDRHSFLEVENIANFRFSAQDPPDIKPDHRSIPLEKCKEECRKRNCSCKAAIYYYKLGSSTGDCYLESQNFSMMMRIPELQYPSMRFKTCIKVQDVKEQSVQRQKHGLEIIVGSSITFGLFLLIGSFVFLLWKKRSADEGEEYYLDHLPGMPTRYSYDDLQAITENFNKKLGAGGFGTVFEGTLIDGTKVAVKRLDGLNQIKRSFLAEIETIGSIHHFNLVRLIGFCAEKSHWLLVYEYMSNGSLDRWVFDKNLGILLDWQCRMKIVLDIARGLTYLHEECWQKIVHLDIKPQNILLDENFNAKVSDFGLSKLVDRDQSQVVTIMRGTPGYMAPEWLSSIITEKVDVYSFGVVLLEILCGRRNIDRSQPEEAMHLLNLFKKKIEEDQLLDLVDKYSEDMQLHGAKVVNTMRVAAWCLQIDFMKRPSMSTVIKVLEDVANVEYDLGYFFSNPLLPSTSAGADNQRLHVGDSDTTQLLPSILSGPR</sequence>
<keyword evidence="25" id="KW-1185">Reference proteome</keyword>
<dbReference type="PROSITE" id="PS00108">
    <property type="entry name" value="PROTEIN_KINASE_ST"/>
    <property type="match status" value="1"/>
</dbReference>
<dbReference type="EnsemblPlants" id="QL02p078400:mrna">
    <property type="protein sequence ID" value="QL02p078400:mrna"/>
    <property type="gene ID" value="QL02p078400"/>
</dbReference>
<keyword evidence="16" id="KW-0675">Receptor</keyword>
<dbReference type="AlphaFoldDB" id="A0A7N2L0E8"/>
<reference evidence="25" key="1">
    <citation type="journal article" date="2016" name="G3 (Bethesda)">
        <title>First Draft Assembly and Annotation of the Genome of a California Endemic Oak Quercus lobata Nee (Fagaceae).</title>
        <authorList>
            <person name="Sork V.L."/>
            <person name="Fitz-Gibbon S.T."/>
            <person name="Puiu D."/>
            <person name="Crepeau M."/>
            <person name="Gugger P.F."/>
            <person name="Sherman R."/>
            <person name="Stevens K."/>
            <person name="Langley C.H."/>
            <person name="Pellegrini M."/>
            <person name="Salzberg S.L."/>
        </authorList>
    </citation>
    <scope>NUCLEOTIDE SEQUENCE [LARGE SCALE GENOMIC DNA]</scope>
    <source>
        <strain evidence="25">cv. SW786</strain>
    </source>
</reference>
<evidence type="ECO:0000259" key="23">
    <source>
        <dbReference type="PROSITE" id="PS50927"/>
    </source>
</evidence>
<dbReference type="SUPFAM" id="SSF51110">
    <property type="entry name" value="alpha-D-mannose-specific plant lectins"/>
    <property type="match status" value="1"/>
</dbReference>
<evidence type="ECO:0000256" key="10">
    <source>
        <dbReference type="ARBA" id="ARBA00022741"/>
    </source>
</evidence>
<keyword evidence="14 21" id="KW-0472">Membrane</keyword>
<keyword evidence="15" id="KW-1015">Disulfide bond</keyword>
<dbReference type="FunFam" id="1.10.510.10:FF:000248">
    <property type="entry name" value="S-receptor-like kinase 5"/>
    <property type="match status" value="1"/>
</dbReference>
<evidence type="ECO:0000259" key="22">
    <source>
        <dbReference type="PROSITE" id="PS50011"/>
    </source>
</evidence>
<dbReference type="Gene3D" id="3.30.200.20">
    <property type="entry name" value="Phosphorylase Kinase, domain 1"/>
    <property type="match status" value="1"/>
</dbReference>
<comment type="catalytic activity">
    <reaction evidence="18">
        <text>L-threonyl-[protein] + ATP = O-phospho-L-threonyl-[protein] + ADP + H(+)</text>
        <dbReference type="Rhea" id="RHEA:46608"/>
        <dbReference type="Rhea" id="RHEA-COMP:11060"/>
        <dbReference type="Rhea" id="RHEA-COMP:11605"/>
        <dbReference type="ChEBI" id="CHEBI:15378"/>
        <dbReference type="ChEBI" id="CHEBI:30013"/>
        <dbReference type="ChEBI" id="CHEBI:30616"/>
        <dbReference type="ChEBI" id="CHEBI:61977"/>
        <dbReference type="ChEBI" id="CHEBI:456216"/>
        <dbReference type="EC" id="2.7.11.1"/>
    </reaction>
</comment>
<dbReference type="CDD" id="cd00028">
    <property type="entry name" value="B_lectin"/>
    <property type="match status" value="1"/>
</dbReference>
<dbReference type="GO" id="GO:0016020">
    <property type="term" value="C:membrane"/>
    <property type="evidence" value="ECO:0007669"/>
    <property type="project" value="UniProtKB-SubCell"/>
</dbReference>
<dbReference type="PANTHER" id="PTHR47976:SF30">
    <property type="entry name" value="RECEPTOR-LIKE SERINE_THREONINE-PROTEIN KINASE"/>
    <property type="match status" value="1"/>
</dbReference>
<dbReference type="SUPFAM" id="SSF56112">
    <property type="entry name" value="Protein kinase-like (PK-like)"/>
    <property type="match status" value="1"/>
</dbReference>
<feature type="transmembrane region" description="Helical" evidence="21">
    <location>
        <begin position="576"/>
        <end position="598"/>
    </location>
</feature>
<organism evidence="24 25">
    <name type="scientific">Quercus lobata</name>
    <name type="common">Valley oak</name>
    <dbReference type="NCBI Taxonomy" id="97700"/>
    <lineage>
        <taxon>Eukaryota</taxon>
        <taxon>Viridiplantae</taxon>
        <taxon>Streptophyta</taxon>
        <taxon>Embryophyta</taxon>
        <taxon>Tracheophyta</taxon>
        <taxon>Spermatophyta</taxon>
        <taxon>Magnoliopsida</taxon>
        <taxon>eudicotyledons</taxon>
        <taxon>Gunneridae</taxon>
        <taxon>Pentapetalae</taxon>
        <taxon>rosids</taxon>
        <taxon>fabids</taxon>
        <taxon>Fagales</taxon>
        <taxon>Fagaceae</taxon>
        <taxon>Quercus</taxon>
    </lineage>
</organism>
<dbReference type="InterPro" id="IPR017441">
    <property type="entry name" value="Protein_kinase_ATP_BS"/>
</dbReference>
<evidence type="ECO:0000256" key="9">
    <source>
        <dbReference type="ARBA" id="ARBA00022734"/>
    </source>
</evidence>
<dbReference type="InterPro" id="IPR011009">
    <property type="entry name" value="Kinase-like_dom_sf"/>
</dbReference>
<evidence type="ECO:0000256" key="12">
    <source>
        <dbReference type="ARBA" id="ARBA00022840"/>
    </source>
</evidence>
<dbReference type="InterPro" id="IPR000719">
    <property type="entry name" value="Prot_kinase_dom"/>
</dbReference>
<proteinExistence type="predicted"/>
<evidence type="ECO:0000256" key="11">
    <source>
        <dbReference type="ARBA" id="ARBA00022777"/>
    </source>
</evidence>
<dbReference type="CDD" id="cd06222">
    <property type="entry name" value="RNase_H_like"/>
    <property type="match status" value="1"/>
</dbReference>
<feature type="binding site" evidence="20">
    <location>
        <position position="659"/>
    </location>
    <ligand>
        <name>ATP</name>
        <dbReference type="ChEBI" id="CHEBI:30616"/>
    </ligand>
</feature>
<evidence type="ECO:0000256" key="17">
    <source>
        <dbReference type="ARBA" id="ARBA00023180"/>
    </source>
</evidence>
<comment type="catalytic activity">
    <reaction evidence="19">
        <text>L-seryl-[protein] + ATP = O-phospho-L-seryl-[protein] + ADP + H(+)</text>
        <dbReference type="Rhea" id="RHEA:17989"/>
        <dbReference type="Rhea" id="RHEA-COMP:9863"/>
        <dbReference type="Rhea" id="RHEA-COMP:11604"/>
        <dbReference type="ChEBI" id="CHEBI:15378"/>
        <dbReference type="ChEBI" id="CHEBI:29999"/>
        <dbReference type="ChEBI" id="CHEBI:30616"/>
        <dbReference type="ChEBI" id="CHEBI:83421"/>
        <dbReference type="ChEBI" id="CHEBI:456216"/>
        <dbReference type="EC" id="2.7.11.1"/>
    </reaction>
</comment>
<keyword evidence="8" id="KW-0732">Signal</keyword>
<evidence type="ECO:0000256" key="8">
    <source>
        <dbReference type="ARBA" id="ARBA00022729"/>
    </source>
</evidence>
<keyword evidence="10 20" id="KW-0547">Nucleotide-binding</keyword>
<feature type="transmembrane region" description="Helical" evidence="21">
    <location>
        <begin position="88"/>
        <end position="110"/>
    </location>
</feature>
<evidence type="ECO:0000256" key="7">
    <source>
        <dbReference type="ARBA" id="ARBA00022692"/>
    </source>
</evidence>
<keyword evidence="9" id="KW-0430">Lectin</keyword>
<dbReference type="PROSITE" id="PS50927">
    <property type="entry name" value="BULB_LECTIN"/>
    <property type="match status" value="1"/>
</dbReference>
<evidence type="ECO:0000256" key="2">
    <source>
        <dbReference type="ARBA" id="ARBA00012513"/>
    </source>
</evidence>
<dbReference type="PROSITE" id="PS50011">
    <property type="entry name" value="PROTEIN_KINASE_DOM"/>
    <property type="match status" value="1"/>
</dbReference>
<dbReference type="Pfam" id="PF01453">
    <property type="entry name" value="B_lectin"/>
    <property type="match status" value="1"/>
</dbReference>
<dbReference type="SMART" id="SM00220">
    <property type="entry name" value="S_TKc"/>
    <property type="match status" value="1"/>
</dbReference>
<reference evidence="24" key="2">
    <citation type="submission" date="2021-01" db="UniProtKB">
        <authorList>
            <consortium name="EnsemblPlants"/>
        </authorList>
    </citation>
    <scope>IDENTIFICATION</scope>
</reference>
<dbReference type="InterPro" id="IPR001480">
    <property type="entry name" value="Bulb-type_lectin_dom"/>
</dbReference>
<evidence type="ECO:0000256" key="3">
    <source>
        <dbReference type="ARBA" id="ARBA00022527"/>
    </source>
</evidence>
<dbReference type="Gene3D" id="2.90.10.30">
    <property type="match status" value="1"/>
</dbReference>
<keyword evidence="17" id="KW-0325">Glycoprotein</keyword>
<dbReference type="InParanoid" id="A0A7N2L0E8"/>
<evidence type="ECO:0000256" key="6">
    <source>
        <dbReference type="ARBA" id="ARBA00022679"/>
    </source>
</evidence>
<dbReference type="InterPro" id="IPR044730">
    <property type="entry name" value="RNase_H-like_dom_plant"/>
</dbReference>
<dbReference type="SMART" id="SM00108">
    <property type="entry name" value="B_lectin"/>
    <property type="match status" value="1"/>
</dbReference>
<dbReference type="OMA" id="MRITMED"/>
<evidence type="ECO:0000256" key="4">
    <source>
        <dbReference type="ARBA" id="ARBA00022536"/>
    </source>
</evidence>
<evidence type="ECO:0000256" key="13">
    <source>
        <dbReference type="ARBA" id="ARBA00022989"/>
    </source>
</evidence>
<dbReference type="Proteomes" id="UP000594261">
    <property type="component" value="Chromosome 2"/>
</dbReference>
<keyword evidence="4" id="KW-0245">EGF-like domain</keyword>
<dbReference type="PANTHER" id="PTHR47976">
    <property type="entry name" value="G-TYPE LECTIN S-RECEPTOR-LIKE SERINE/THREONINE-PROTEIN KINASE SD2-5"/>
    <property type="match status" value="1"/>
</dbReference>
<comment type="subcellular location">
    <subcellularLocation>
        <location evidence="1">Membrane</location>
        <topology evidence="1">Single-pass type I membrane protein</topology>
    </subcellularLocation>
</comment>
<dbReference type="PROSITE" id="PS00107">
    <property type="entry name" value="PROTEIN_KINASE_ATP"/>
    <property type="match status" value="1"/>
</dbReference>
<dbReference type="Gramene" id="QL02p078400:mrna">
    <property type="protein sequence ID" value="QL02p078400:mrna"/>
    <property type="gene ID" value="QL02p078400"/>
</dbReference>
<evidence type="ECO:0000256" key="16">
    <source>
        <dbReference type="ARBA" id="ARBA00023170"/>
    </source>
</evidence>
<dbReference type="GO" id="GO:0030246">
    <property type="term" value="F:carbohydrate binding"/>
    <property type="evidence" value="ECO:0007669"/>
    <property type="project" value="UniProtKB-KW"/>
</dbReference>
<evidence type="ECO:0000313" key="25">
    <source>
        <dbReference type="Proteomes" id="UP000594261"/>
    </source>
</evidence>
<keyword evidence="13 21" id="KW-1133">Transmembrane helix</keyword>
<dbReference type="FunFam" id="3.30.200.20:FF:000178">
    <property type="entry name" value="serine/threonine-protein kinase PBS1-like"/>
    <property type="match status" value="1"/>
</dbReference>
<dbReference type="InterPro" id="IPR051343">
    <property type="entry name" value="G-type_lectin_kinases/EP1-like"/>
</dbReference>
<evidence type="ECO:0000256" key="21">
    <source>
        <dbReference type="SAM" id="Phobius"/>
    </source>
</evidence>
<evidence type="ECO:0000256" key="20">
    <source>
        <dbReference type="PROSITE-ProRule" id="PRU10141"/>
    </source>
</evidence>
<feature type="domain" description="Bulb-type lectin" evidence="23">
    <location>
        <begin position="150"/>
        <end position="283"/>
    </location>
</feature>
<dbReference type="CDD" id="cd14066">
    <property type="entry name" value="STKc_IRAK"/>
    <property type="match status" value="1"/>
</dbReference>